<evidence type="ECO:0000313" key="1">
    <source>
        <dbReference type="EMBL" id="QSP95493.1"/>
    </source>
</evidence>
<proteinExistence type="predicted"/>
<dbReference type="EMBL" id="CP071247">
    <property type="protein sequence ID" value="QSP95493.1"/>
    <property type="molecule type" value="Genomic_DNA"/>
</dbReference>
<organism evidence="1 2">
    <name type="scientific">Marinobacter salinisoli</name>
    <dbReference type="NCBI Taxonomy" id="2769486"/>
    <lineage>
        <taxon>Bacteria</taxon>
        <taxon>Pseudomonadati</taxon>
        <taxon>Pseudomonadota</taxon>
        <taxon>Gammaproteobacteria</taxon>
        <taxon>Pseudomonadales</taxon>
        <taxon>Marinobacteraceae</taxon>
        <taxon>Marinobacter</taxon>
    </lineage>
</organism>
<gene>
    <name evidence="1" type="ORF">LPB19_03490</name>
</gene>
<reference evidence="1 2" key="1">
    <citation type="submission" date="2021-03" db="EMBL/GenBank/DDBJ databases">
        <title>Genome sequencing of Marinobacter sp. LPB0319.</title>
        <authorList>
            <person name="Kim J."/>
        </authorList>
    </citation>
    <scope>NUCLEOTIDE SEQUENCE [LARGE SCALE GENOMIC DNA]</scope>
    <source>
        <strain evidence="1 2">LPB0319</strain>
    </source>
</reference>
<name>A0ABX7MZ68_9GAMM</name>
<dbReference type="RefSeq" id="WP_206644732.1">
    <property type="nucleotide sequence ID" value="NZ_CP071247.1"/>
</dbReference>
<accession>A0ABX7MZ68</accession>
<protein>
    <submittedName>
        <fullName evidence="1">Uncharacterized protein</fullName>
    </submittedName>
</protein>
<sequence>MDRISTDESELKRCVSKAIELASSLLESDAEYLENVLELNSLGHRIVGEVWGTEFHVFGVIASDTDHLPTKKVRPLCSAAMLAKSDDELLRVISSYRTQVSDACRRILSKYQNV</sequence>
<dbReference type="Proteomes" id="UP000663555">
    <property type="component" value="Chromosome"/>
</dbReference>
<keyword evidence="2" id="KW-1185">Reference proteome</keyword>
<evidence type="ECO:0000313" key="2">
    <source>
        <dbReference type="Proteomes" id="UP000663555"/>
    </source>
</evidence>